<evidence type="ECO:0000259" key="2">
    <source>
        <dbReference type="Pfam" id="PF13460"/>
    </source>
</evidence>
<dbReference type="Proteomes" id="UP000318199">
    <property type="component" value="Unassembled WGS sequence"/>
</dbReference>
<evidence type="ECO:0000313" key="3">
    <source>
        <dbReference type="EMBL" id="TWO71741.1"/>
    </source>
</evidence>
<feature type="region of interest" description="Disordered" evidence="1">
    <location>
        <begin position="1"/>
        <end position="21"/>
    </location>
</feature>
<organism evidence="3 4">
    <name type="scientific">Caenimonas sedimenti</name>
    <dbReference type="NCBI Taxonomy" id="2596921"/>
    <lineage>
        <taxon>Bacteria</taxon>
        <taxon>Pseudomonadati</taxon>
        <taxon>Pseudomonadota</taxon>
        <taxon>Betaproteobacteria</taxon>
        <taxon>Burkholderiales</taxon>
        <taxon>Comamonadaceae</taxon>
        <taxon>Caenimonas</taxon>
    </lineage>
</organism>
<keyword evidence="4" id="KW-1185">Reference proteome</keyword>
<dbReference type="SUPFAM" id="SSF51735">
    <property type="entry name" value="NAD(P)-binding Rossmann-fold domains"/>
    <property type="match status" value="1"/>
</dbReference>
<dbReference type="PANTHER" id="PTHR43162">
    <property type="match status" value="1"/>
</dbReference>
<comment type="caution">
    <text evidence="3">The sequence shown here is derived from an EMBL/GenBank/DDBJ whole genome shotgun (WGS) entry which is preliminary data.</text>
</comment>
<reference evidence="3 4" key="1">
    <citation type="submission" date="2019-07" db="EMBL/GenBank/DDBJ databases">
        <title>Caenimonas sedimenti sp. nov., isolated from activated sludge.</title>
        <authorList>
            <person name="Xu J."/>
        </authorList>
    </citation>
    <scope>NUCLEOTIDE SEQUENCE [LARGE SCALE GENOMIC DNA]</scope>
    <source>
        <strain evidence="3 4">HX-9-20</strain>
    </source>
</reference>
<name>A0A562ZTP0_9BURK</name>
<feature type="compositionally biased region" description="Basic and acidic residues" evidence="1">
    <location>
        <begin position="1"/>
        <end position="18"/>
    </location>
</feature>
<dbReference type="OrthoDB" id="9777801at2"/>
<dbReference type="Pfam" id="PF13460">
    <property type="entry name" value="NAD_binding_10"/>
    <property type="match status" value="1"/>
</dbReference>
<accession>A0A562ZTP0</accession>
<gene>
    <name evidence="3" type="ORF">FN976_09015</name>
</gene>
<dbReference type="Gene3D" id="3.40.50.720">
    <property type="entry name" value="NAD(P)-binding Rossmann-like Domain"/>
    <property type="match status" value="1"/>
</dbReference>
<dbReference type="AlphaFoldDB" id="A0A562ZTP0"/>
<sequence>MLRGTREAARGAHGDVDLQPHQVHLSSIPEQWIPEKSLFPDDGCEHDAGSQPPRPSKGTTMFVLLGSNGQITSKLARLLLAAGHPVRVVGRNAAALAPLASAGAEIAAGDPADAAFLARAFAGATAVYTMIPPCYAEPDMRAAQDRIGTAIASALRQARVPRVVNLSSIGAELSQGTGPIEALHAQEQRLDAIPGLDLLHLRPGSFMENLLPGAAVVAAAGVLPGMEAPDAAIPMVATRDIAAVAARELTAPQHRGILLLHAPRHITMREAAAALGAAIRQPGLPYVQAAPAEAKAELQAVGFSANAADQLETLAGWLSTSPLASVAAGPVAIQQTTIEQFARDEFAPAYAQAKAA</sequence>
<feature type="region of interest" description="Disordered" evidence="1">
    <location>
        <begin position="36"/>
        <end position="58"/>
    </location>
</feature>
<dbReference type="EMBL" id="VOBQ01000006">
    <property type="protein sequence ID" value="TWO71741.1"/>
    <property type="molecule type" value="Genomic_DNA"/>
</dbReference>
<dbReference type="InterPro" id="IPR051604">
    <property type="entry name" value="Ergot_Alk_Oxidoreductase"/>
</dbReference>
<dbReference type="InterPro" id="IPR016040">
    <property type="entry name" value="NAD(P)-bd_dom"/>
</dbReference>
<dbReference type="PANTHER" id="PTHR43162:SF1">
    <property type="entry name" value="PRESTALK A DIFFERENTIATION PROTEIN A"/>
    <property type="match status" value="1"/>
</dbReference>
<feature type="domain" description="NAD(P)-binding" evidence="2">
    <location>
        <begin position="66"/>
        <end position="252"/>
    </location>
</feature>
<protein>
    <recommendedName>
        <fullName evidence="2">NAD(P)-binding domain-containing protein</fullName>
    </recommendedName>
</protein>
<dbReference type="Gene3D" id="3.90.25.10">
    <property type="entry name" value="UDP-galactose 4-epimerase, domain 1"/>
    <property type="match status" value="1"/>
</dbReference>
<proteinExistence type="predicted"/>
<dbReference type="InterPro" id="IPR036291">
    <property type="entry name" value="NAD(P)-bd_dom_sf"/>
</dbReference>
<evidence type="ECO:0000256" key="1">
    <source>
        <dbReference type="SAM" id="MobiDB-lite"/>
    </source>
</evidence>
<evidence type="ECO:0000313" key="4">
    <source>
        <dbReference type="Proteomes" id="UP000318199"/>
    </source>
</evidence>